<reference evidence="1 2" key="1">
    <citation type="submission" date="2018-08" db="EMBL/GenBank/DDBJ databases">
        <title>A genome reference for cultivated species of the human gut microbiota.</title>
        <authorList>
            <person name="Zou Y."/>
            <person name="Xue W."/>
            <person name="Luo G."/>
        </authorList>
    </citation>
    <scope>NUCLEOTIDE SEQUENCE [LARGE SCALE GENOMIC DNA]</scope>
    <source>
        <strain evidence="1 2">AF14-6AC</strain>
    </source>
</reference>
<organism evidence="1 2">
    <name type="scientific">Odoribacter splanchnicus</name>
    <dbReference type="NCBI Taxonomy" id="28118"/>
    <lineage>
        <taxon>Bacteria</taxon>
        <taxon>Pseudomonadati</taxon>
        <taxon>Bacteroidota</taxon>
        <taxon>Bacteroidia</taxon>
        <taxon>Bacteroidales</taxon>
        <taxon>Odoribacteraceae</taxon>
        <taxon>Odoribacter</taxon>
    </lineage>
</organism>
<dbReference type="AlphaFoldDB" id="A0A412WLK5"/>
<dbReference type="RefSeq" id="WP_118107679.1">
    <property type="nucleotide sequence ID" value="NZ_JADNHN010000038.1"/>
</dbReference>
<sequence length="516" mass="58675">MKIRYIFSVIIISFLYASCYDDKGNYDYVDFTDVIIKDIEDSYNAVSFQDTLRITPDIELDHGQFEYLWMINEAYVGTQYIEIKWDTIGKEKTLVYPVSLPNGNYEITLKATDSETEYSVFYNTQLIVKTEFSLGFYVLKETEDGLTEVDLHTPDKVLENLITKSLGNAMNGKPKSMGLMFSYCHLDPENPDEYLWPRALSVCTENDIKIFNLNNWNTILTHEDMYYGERPANDKPLYLGPNGFSIAYFSTAGICYNYQLKTQGLASVGKYGLPVVVMENGVDIKCKPSEHVIYSDKTFGSFLYDELNRRFLGFTANYAISTFKDDGEFPANNLPEDYKLLYLGYNSFGSASAYAIFADGHQKKYLYHLDLSKRIVKDKQTLEGRLADAVLYANNETQANVVYGVVDNEVWMYSVESGEEQRLNLNELDGEITYVSNRYWTNDAIDSQNNFNYLAVGTHKDGKYRIYLYNTIGGKPTGGSVRILKGEGKVVKVHFNSPGMPEDNAKAQGGYPISSN</sequence>
<gene>
    <name evidence="1" type="ORF">DWW24_06045</name>
</gene>
<proteinExistence type="predicted"/>
<evidence type="ECO:0008006" key="3">
    <source>
        <dbReference type="Google" id="ProtNLM"/>
    </source>
</evidence>
<evidence type="ECO:0000313" key="1">
    <source>
        <dbReference type="EMBL" id="RGV28082.1"/>
    </source>
</evidence>
<evidence type="ECO:0000313" key="2">
    <source>
        <dbReference type="Proteomes" id="UP000283426"/>
    </source>
</evidence>
<dbReference type="InterPro" id="IPR032183">
    <property type="entry name" value="PKD-like"/>
</dbReference>
<comment type="caution">
    <text evidence="1">The sequence shown here is derived from an EMBL/GenBank/DDBJ whole genome shotgun (WGS) entry which is preliminary data.</text>
</comment>
<dbReference type="Pfam" id="PF16407">
    <property type="entry name" value="PKD_2"/>
    <property type="match status" value="1"/>
</dbReference>
<dbReference type="SUPFAM" id="SSF50978">
    <property type="entry name" value="WD40 repeat-like"/>
    <property type="match status" value="1"/>
</dbReference>
<dbReference type="InterPro" id="IPR036322">
    <property type="entry name" value="WD40_repeat_dom_sf"/>
</dbReference>
<accession>A0A412WLK5</accession>
<dbReference type="EMBL" id="QRYW01000010">
    <property type="protein sequence ID" value="RGV28082.1"/>
    <property type="molecule type" value="Genomic_DNA"/>
</dbReference>
<protein>
    <recommendedName>
        <fullName evidence="3">PKD-like family protein</fullName>
    </recommendedName>
</protein>
<dbReference type="Proteomes" id="UP000283426">
    <property type="component" value="Unassembled WGS sequence"/>
</dbReference>
<name>A0A412WLK5_9BACT</name>